<accession>A0A1Z5IZU1</accession>
<reference evidence="1 2" key="1">
    <citation type="submission" date="2015-11" db="EMBL/GenBank/DDBJ databases">
        <title>Draft genome sequences of new species of the genus Lactobacillus isolated from orchardgrass silage.</title>
        <authorList>
            <person name="Tohno M."/>
            <person name="Tanizawa Y."/>
            <person name="Arita M."/>
        </authorList>
    </citation>
    <scope>NUCLEOTIDE SEQUENCE [LARGE SCALE GENOMIC DNA]</scope>
    <source>
        <strain evidence="1 2">IWT25</strain>
    </source>
</reference>
<name>A0A1Z5IZU1_9LACO</name>
<comment type="caution">
    <text evidence="1">The sequence shown here is derived from an EMBL/GenBank/DDBJ whole genome shotgun (WGS) entry which is preliminary data.</text>
</comment>
<dbReference type="AlphaFoldDB" id="A0A1Z5IZU1"/>
<dbReference type="EMBL" id="BCMI01000035">
    <property type="protein sequence ID" value="GAX07092.1"/>
    <property type="molecule type" value="Genomic_DNA"/>
</dbReference>
<protein>
    <submittedName>
        <fullName evidence="1">Uncharacterized protein</fullName>
    </submittedName>
</protein>
<organism evidence="1 2">
    <name type="scientific">Secundilactobacillus pentosiphilus</name>
    <dbReference type="NCBI Taxonomy" id="1714682"/>
    <lineage>
        <taxon>Bacteria</taxon>
        <taxon>Bacillati</taxon>
        <taxon>Bacillota</taxon>
        <taxon>Bacilli</taxon>
        <taxon>Lactobacillales</taxon>
        <taxon>Lactobacillaceae</taxon>
        <taxon>Secundilactobacillus</taxon>
    </lineage>
</organism>
<evidence type="ECO:0000313" key="2">
    <source>
        <dbReference type="Proteomes" id="UP000198414"/>
    </source>
</evidence>
<proteinExistence type="predicted"/>
<sequence length="67" mass="7522">MTETKEQQGCPYCHEPFKNLLVEPGIAEYITLTGNIYSLTTEIANFGFTNFPLSYCPCCGRKLGDHD</sequence>
<dbReference type="Proteomes" id="UP000198414">
    <property type="component" value="Unassembled WGS sequence"/>
</dbReference>
<dbReference type="OrthoDB" id="2190065at2"/>
<gene>
    <name evidence="1" type="ORF">IWT25_02440</name>
</gene>
<evidence type="ECO:0000313" key="1">
    <source>
        <dbReference type="EMBL" id="GAX07092.1"/>
    </source>
</evidence>
<dbReference type="RefSeq" id="WP_089121989.1">
    <property type="nucleotide sequence ID" value="NZ_BCMI01000035.1"/>
</dbReference>